<proteinExistence type="predicted"/>
<accession>A0A4D6MI78</accession>
<evidence type="ECO:0000313" key="1">
    <source>
        <dbReference type="EMBL" id="QCE00728.1"/>
    </source>
</evidence>
<dbReference type="Proteomes" id="UP000501690">
    <property type="component" value="Linkage Group LG7"/>
</dbReference>
<gene>
    <name evidence="1" type="ORF">DEO72_LG7g2018</name>
</gene>
<protein>
    <submittedName>
        <fullName evidence="1">Uncharacterized protein</fullName>
    </submittedName>
</protein>
<evidence type="ECO:0000313" key="2">
    <source>
        <dbReference type="Proteomes" id="UP000501690"/>
    </source>
</evidence>
<name>A0A4D6MI78_VIGUN</name>
<reference evidence="1 2" key="1">
    <citation type="submission" date="2019-04" db="EMBL/GenBank/DDBJ databases">
        <title>An improved genome assembly and genetic linkage map for asparagus bean, Vigna unguiculata ssp. sesquipedialis.</title>
        <authorList>
            <person name="Xia Q."/>
            <person name="Zhang R."/>
            <person name="Dong Y."/>
        </authorList>
    </citation>
    <scope>NUCLEOTIDE SEQUENCE [LARGE SCALE GENOMIC DNA]</scope>
    <source>
        <tissue evidence="1">Leaf</tissue>
    </source>
</reference>
<dbReference type="EMBL" id="CP039351">
    <property type="protein sequence ID" value="QCE00728.1"/>
    <property type="molecule type" value="Genomic_DNA"/>
</dbReference>
<dbReference type="AlphaFoldDB" id="A0A4D6MI78"/>
<organism evidence="1 2">
    <name type="scientific">Vigna unguiculata</name>
    <name type="common">Cowpea</name>
    <dbReference type="NCBI Taxonomy" id="3917"/>
    <lineage>
        <taxon>Eukaryota</taxon>
        <taxon>Viridiplantae</taxon>
        <taxon>Streptophyta</taxon>
        <taxon>Embryophyta</taxon>
        <taxon>Tracheophyta</taxon>
        <taxon>Spermatophyta</taxon>
        <taxon>Magnoliopsida</taxon>
        <taxon>eudicotyledons</taxon>
        <taxon>Gunneridae</taxon>
        <taxon>Pentapetalae</taxon>
        <taxon>rosids</taxon>
        <taxon>fabids</taxon>
        <taxon>Fabales</taxon>
        <taxon>Fabaceae</taxon>
        <taxon>Papilionoideae</taxon>
        <taxon>50 kb inversion clade</taxon>
        <taxon>NPAAA clade</taxon>
        <taxon>indigoferoid/millettioid clade</taxon>
        <taxon>Phaseoleae</taxon>
        <taxon>Vigna</taxon>
    </lineage>
</organism>
<keyword evidence="2" id="KW-1185">Reference proteome</keyword>
<sequence length="135" mass="15383">MMEEAWKSERQVCRLLLAMDSHLHMRKKSHWMEWALILAVGESLEKKAMSRPLDLGLKNKKYLIVGPLNGLPLDVGLEGSCMLGGITSFRLGNSSLPRQLFITFSSWLRLELAFTVDRATNLDTRGEEYIKMAMI</sequence>